<organism evidence="2 3">
    <name type="scientific">Cirrhinus molitorella</name>
    <name type="common">mud carp</name>
    <dbReference type="NCBI Taxonomy" id="172907"/>
    <lineage>
        <taxon>Eukaryota</taxon>
        <taxon>Metazoa</taxon>
        <taxon>Chordata</taxon>
        <taxon>Craniata</taxon>
        <taxon>Vertebrata</taxon>
        <taxon>Euteleostomi</taxon>
        <taxon>Actinopterygii</taxon>
        <taxon>Neopterygii</taxon>
        <taxon>Teleostei</taxon>
        <taxon>Ostariophysi</taxon>
        <taxon>Cypriniformes</taxon>
        <taxon>Cyprinidae</taxon>
        <taxon>Labeoninae</taxon>
        <taxon>Labeonini</taxon>
        <taxon>Cirrhinus</taxon>
    </lineage>
</organism>
<feature type="region of interest" description="Disordered" evidence="1">
    <location>
        <begin position="1"/>
        <end position="39"/>
    </location>
</feature>
<dbReference type="Proteomes" id="UP001187343">
    <property type="component" value="Unassembled WGS sequence"/>
</dbReference>
<dbReference type="EMBL" id="JAUYZG010000025">
    <property type="protein sequence ID" value="KAK2866934.1"/>
    <property type="molecule type" value="Genomic_DNA"/>
</dbReference>
<gene>
    <name evidence="2" type="ORF">Q8A67_025051</name>
</gene>
<sequence>MECTASIEQEGEERRGEKCKKEERRGDPSGLGCGGRKTQQNWLGAKRASDIPTRSARPQRPALCASPCSRARAVNGAADHGRVITHFFRSKYPSEPTFSLTTVPRYLDYNGAHGFVRRALSFAEGTEGTVCRLCVGAKFSV</sequence>
<dbReference type="AlphaFoldDB" id="A0AA88NZ28"/>
<feature type="compositionally biased region" description="Basic and acidic residues" evidence="1">
    <location>
        <begin position="12"/>
        <end position="27"/>
    </location>
</feature>
<keyword evidence="3" id="KW-1185">Reference proteome</keyword>
<evidence type="ECO:0000256" key="1">
    <source>
        <dbReference type="SAM" id="MobiDB-lite"/>
    </source>
</evidence>
<reference evidence="2" key="1">
    <citation type="submission" date="2023-08" db="EMBL/GenBank/DDBJ databases">
        <title>Chromosome-level Genome Assembly of mud carp (Cirrhinus molitorella).</title>
        <authorList>
            <person name="Liu H."/>
        </authorList>
    </citation>
    <scope>NUCLEOTIDE SEQUENCE</scope>
    <source>
        <strain evidence="2">Prfri</strain>
        <tissue evidence="2">Muscle</tissue>
    </source>
</reference>
<evidence type="ECO:0000313" key="2">
    <source>
        <dbReference type="EMBL" id="KAK2866934.1"/>
    </source>
</evidence>
<protein>
    <submittedName>
        <fullName evidence="2">Uncharacterized protein</fullName>
    </submittedName>
</protein>
<name>A0AA88NZ28_9TELE</name>
<evidence type="ECO:0000313" key="3">
    <source>
        <dbReference type="Proteomes" id="UP001187343"/>
    </source>
</evidence>
<comment type="caution">
    <text evidence="2">The sequence shown here is derived from an EMBL/GenBank/DDBJ whole genome shotgun (WGS) entry which is preliminary data.</text>
</comment>
<proteinExistence type="predicted"/>
<accession>A0AA88NZ28</accession>